<name>A0AAV5WEP2_9BILA</name>
<dbReference type="AlphaFoldDB" id="A0AAV5WEP2"/>
<evidence type="ECO:0000313" key="2">
    <source>
        <dbReference type="Proteomes" id="UP001432322"/>
    </source>
</evidence>
<comment type="caution">
    <text evidence="1">The sequence shown here is derived from an EMBL/GenBank/DDBJ whole genome shotgun (WGS) entry which is preliminary data.</text>
</comment>
<protein>
    <submittedName>
        <fullName evidence="1">Uncharacterized protein</fullName>
    </submittedName>
</protein>
<sequence>QLQRSLRRVRHDREEAELHYCYSGMSVRVMVISVKLVHVELPHVNILNQPVALHSNSYTSMRHSRADHKPK</sequence>
<dbReference type="EMBL" id="BTSY01000005">
    <property type="protein sequence ID" value="GMT29346.1"/>
    <property type="molecule type" value="Genomic_DNA"/>
</dbReference>
<dbReference type="Proteomes" id="UP001432322">
    <property type="component" value="Unassembled WGS sequence"/>
</dbReference>
<organism evidence="1 2">
    <name type="scientific">Pristionchus fissidentatus</name>
    <dbReference type="NCBI Taxonomy" id="1538716"/>
    <lineage>
        <taxon>Eukaryota</taxon>
        <taxon>Metazoa</taxon>
        <taxon>Ecdysozoa</taxon>
        <taxon>Nematoda</taxon>
        <taxon>Chromadorea</taxon>
        <taxon>Rhabditida</taxon>
        <taxon>Rhabditina</taxon>
        <taxon>Diplogasteromorpha</taxon>
        <taxon>Diplogasteroidea</taxon>
        <taxon>Neodiplogasteridae</taxon>
        <taxon>Pristionchus</taxon>
    </lineage>
</organism>
<evidence type="ECO:0000313" key="1">
    <source>
        <dbReference type="EMBL" id="GMT29346.1"/>
    </source>
</evidence>
<feature type="non-terminal residue" evidence="1">
    <location>
        <position position="1"/>
    </location>
</feature>
<keyword evidence="2" id="KW-1185">Reference proteome</keyword>
<gene>
    <name evidence="1" type="ORF">PFISCL1PPCAC_20643</name>
</gene>
<proteinExistence type="predicted"/>
<reference evidence="1" key="1">
    <citation type="submission" date="2023-10" db="EMBL/GenBank/DDBJ databases">
        <title>Genome assembly of Pristionchus species.</title>
        <authorList>
            <person name="Yoshida K."/>
            <person name="Sommer R.J."/>
        </authorList>
    </citation>
    <scope>NUCLEOTIDE SEQUENCE</scope>
    <source>
        <strain evidence="1">RS5133</strain>
    </source>
</reference>
<accession>A0AAV5WEP2</accession>